<reference evidence="1 2" key="1">
    <citation type="submission" date="2020-01" db="EMBL/GenBank/DDBJ databases">
        <authorList>
            <person name="Lee S.D."/>
        </authorList>
    </citation>
    <scope>NUCLEOTIDE SEQUENCE [LARGE SCALE GENOMIC DNA]</scope>
    <source>
        <strain evidence="1 2">SAP-35</strain>
    </source>
</reference>
<dbReference type="RefSeq" id="WP_166104274.1">
    <property type="nucleotide sequence ID" value="NZ_JAADJT010000006.1"/>
</dbReference>
<accession>A0ABX0FLU0</accession>
<gene>
    <name evidence="1" type="ORF">GW587_14645</name>
</gene>
<keyword evidence="2" id="KW-1185">Reference proteome</keyword>
<comment type="caution">
    <text evidence="1">The sequence shown here is derived from an EMBL/GenBank/DDBJ whole genome shotgun (WGS) entry which is preliminary data.</text>
</comment>
<dbReference type="Proteomes" id="UP000666369">
    <property type="component" value="Unassembled WGS sequence"/>
</dbReference>
<name>A0ABX0FLU0_9BURK</name>
<organism evidence="1 2">
    <name type="scientific">Duganella aceris</name>
    <dbReference type="NCBI Taxonomy" id="2703883"/>
    <lineage>
        <taxon>Bacteria</taxon>
        <taxon>Pseudomonadati</taxon>
        <taxon>Pseudomonadota</taxon>
        <taxon>Betaproteobacteria</taxon>
        <taxon>Burkholderiales</taxon>
        <taxon>Oxalobacteraceae</taxon>
        <taxon>Telluria group</taxon>
        <taxon>Duganella</taxon>
    </lineage>
</organism>
<dbReference type="Pfam" id="PF01724">
    <property type="entry name" value="DUF29"/>
    <property type="match status" value="1"/>
</dbReference>
<reference evidence="2" key="2">
    <citation type="submission" date="2023-07" db="EMBL/GenBank/DDBJ databases">
        <title>Duganella aceri sp. nov., isolated from tree sap.</title>
        <authorList>
            <person name="Kim I.S."/>
        </authorList>
    </citation>
    <scope>NUCLEOTIDE SEQUENCE [LARGE SCALE GENOMIC DNA]</scope>
    <source>
        <strain evidence="2">SAP-35</strain>
    </source>
</reference>
<evidence type="ECO:0000313" key="2">
    <source>
        <dbReference type="Proteomes" id="UP000666369"/>
    </source>
</evidence>
<proteinExistence type="predicted"/>
<dbReference type="PANTHER" id="PTHR34235">
    <property type="entry name" value="SLR1203 PROTEIN-RELATED"/>
    <property type="match status" value="1"/>
</dbReference>
<dbReference type="Gene3D" id="1.20.1220.20">
    <property type="entry name" value="Uncharcterised protein PF01724"/>
    <property type="match status" value="1"/>
</dbReference>
<sequence>MATSYETDFAEWAREQAFWLRNADFSLLDARHLAEEVEEIASSHLYELESRCAGLQAHLARWQRQSGHRCELWRRLIVLQRTRIDRMLRRMPSLRKRVADADFVQDVWLDALIRTIGEDHCFDLPEASPWSLERALEQDFLPD</sequence>
<dbReference type="InterPro" id="IPR002636">
    <property type="entry name" value="DUF29"/>
</dbReference>
<dbReference type="EMBL" id="JAADJT010000006">
    <property type="protein sequence ID" value="NGZ85490.1"/>
    <property type="molecule type" value="Genomic_DNA"/>
</dbReference>
<evidence type="ECO:0000313" key="1">
    <source>
        <dbReference type="EMBL" id="NGZ85490.1"/>
    </source>
</evidence>
<protein>
    <submittedName>
        <fullName evidence="1">DUF29 domain-containing protein</fullName>
    </submittedName>
</protein>
<dbReference type="PANTHER" id="PTHR34235:SF4">
    <property type="entry name" value="SLR0291 PROTEIN"/>
    <property type="match status" value="1"/>
</dbReference>